<evidence type="ECO:0000256" key="1">
    <source>
        <dbReference type="ARBA" id="ARBA00004141"/>
    </source>
</evidence>
<dbReference type="PANTHER" id="PTHR13180">
    <property type="entry name" value="SMALL MEMBRANE PROTEIN-RELATED"/>
    <property type="match status" value="1"/>
</dbReference>
<keyword evidence="3 6" id="KW-0812">Transmembrane</keyword>
<protein>
    <submittedName>
        <fullName evidence="7">11470_t:CDS:1</fullName>
    </submittedName>
</protein>
<feature type="transmembrane region" description="Helical" evidence="6">
    <location>
        <begin position="76"/>
        <end position="94"/>
    </location>
</feature>
<accession>A0A9N9H173</accession>
<evidence type="ECO:0000313" key="8">
    <source>
        <dbReference type="Proteomes" id="UP000789375"/>
    </source>
</evidence>
<evidence type="ECO:0000256" key="6">
    <source>
        <dbReference type="SAM" id="Phobius"/>
    </source>
</evidence>
<feature type="transmembrane region" description="Helical" evidence="6">
    <location>
        <begin position="115"/>
        <end position="140"/>
    </location>
</feature>
<evidence type="ECO:0000256" key="3">
    <source>
        <dbReference type="ARBA" id="ARBA00022692"/>
    </source>
</evidence>
<evidence type="ECO:0000256" key="5">
    <source>
        <dbReference type="ARBA" id="ARBA00023136"/>
    </source>
</evidence>
<dbReference type="Pfam" id="PF05255">
    <property type="entry name" value="UPF0220"/>
    <property type="match status" value="1"/>
</dbReference>
<gene>
    <name evidence="7" type="ORF">FMOSSE_LOCUS11002</name>
</gene>
<dbReference type="Proteomes" id="UP000789375">
    <property type="component" value="Unassembled WGS sequence"/>
</dbReference>
<feature type="transmembrane region" description="Helical" evidence="6">
    <location>
        <begin position="152"/>
        <end position="174"/>
    </location>
</feature>
<dbReference type="AlphaFoldDB" id="A0A9N9H173"/>
<dbReference type="InterPro" id="IPR007919">
    <property type="entry name" value="UPF0220"/>
</dbReference>
<name>A0A9N9H173_FUNMO</name>
<comment type="similarity">
    <text evidence="2">Belongs to the UPF0220 family.</text>
</comment>
<dbReference type="EMBL" id="CAJVPP010003973">
    <property type="protein sequence ID" value="CAG8641299.1"/>
    <property type="molecule type" value="Genomic_DNA"/>
</dbReference>
<feature type="transmembrane region" description="Helical" evidence="6">
    <location>
        <begin position="39"/>
        <end position="56"/>
    </location>
</feature>
<keyword evidence="8" id="KW-1185">Reference proteome</keyword>
<organism evidence="7 8">
    <name type="scientific">Funneliformis mosseae</name>
    <name type="common">Endomycorrhizal fungus</name>
    <name type="synonym">Glomus mosseae</name>
    <dbReference type="NCBI Taxonomy" id="27381"/>
    <lineage>
        <taxon>Eukaryota</taxon>
        <taxon>Fungi</taxon>
        <taxon>Fungi incertae sedis</taxon>
        <taxon>Mucoromycota</taxon>
        <taxon>Glomeromycotina</taxon>
        <taxon>Glomeromycetes</taxon>
        <taxon>Glomerales</taxon>
        <taxon>Glomeraceae</taxon>
        <taxon>Funneliformis</taxon>
    </lineage>
</organism>
<keyword evidence="4 6" id="KW-1133">Transmembrane helix</keyword>
<proteinExistence type="inferred from homology"/>
<evidence type="ECO:0000313" key="7">
    <source>
        <dbReference type="EMBL" id="CAG8641299.1"/>
    </source>
</evidence>
<evidence type="ECO:0000256" key="4">
    <source>
        <dbReference type="ARBA" id="ARBA00022989"/>
    </source>
</evidence>
<comment type="subcellular location">
    <subcellularLocation>
        <location evidence="1">Membrane</location>
        <topology evidence="1">Multi-pass membrane protein</topology>
    </subcellularLocation>
</comment>
<dbReference type="GO" id="GO:0016020">
    <property type="term" value="C:membrane"/>
    <property type="evidence" value="ECO:0007669"/>
    <property type="project" value="UniProtKB-SubCell"/>
</dbReference>
<evidence type="ECO:0000256" key="2">
    <source>
        <dbReference type="ARBA" id="ARBA00005335"/>
    </source>
</evidence>
<reference evidence="7" key="1">
    <citation type="submission" date="2021-06" db="EMBL/GenBank/DDBJ databases">
        <authorList>
            <person name="Kallberg Y."/>
            <person name="Tangrot J."/>
            <person name="Rosling A."/>
        </authorList>
    </citation>
    <scope>NUCLEOTIDE SEQUENCE</scope>
    <source>
        <strain evidence="7">87-6 pot B 2015</strain>
    </source>
</reference>
<sequence length="187" mass="20962">MVHQLLSSTPSTLSPVSSRWNAGFDNRRICYRFPRTRDIAIYLSGGLFAIGWWAFIDALVYSNHNQGSSFKVSVEEVMSGVVTTVGMLLVALIDKSILSDELYIYTQRTLWKARLLLFLGFTLVASGLIGSVTVFVIKYMNLHESSRGYNDIQFEIAVVVQNVCIMMSSLILLIGQCSSDNKYENIL</sequence>
<comment type="caution">
    <text evidence="7">The sequence shown here is derived from an EMBL/GenBank/DDBJ whole genome shotgun (WGS) entry which is preliminary data.</text>
</comment>
<keyword evidence="5 6" id="KW-0472">Membrane</keyword>